<feature type="non-terminal residue" evidence="1">
    <location>
        <position position="114"/>
    </location>
</feature>
<dbReference type="EMBL" id="BTSY01000003">
    <property type="protein sequence ID" value="GMT20420.1"/>
    <property type="molecule type" value="Genomic_DNA"/>
</dbReference>
<reference evidence="1" key="1">
    <citation type="submission" date="2023-10" db="EMBL/GenBank/DDBJ databases">
        <title>Genome assembly of Pristionchus species.</title>
        <authorList>
            <person name="Yoshida K."/>
            <person name="Sommer R.J."/>
        </authorList>
    </citation>
    <scope>NUCLEOTIDE SEQUENCE</scope>
    <source>
        <strain evidence="1">RS5133</strain>
    </source>
</reference>
<protein>
    <submittedName>
        <fullName evidence="1">Uncharacterized protein</fullName>
    </submittedName>
</protein>
<evidence type="ECO:0000313" key="2">
    <source>
        <dbReference type="Proteomes" id="UP001432322"/>
    </source>
</evidence>
<evidence type="ECO:0000313" key="1">
    <source>
        <dbReference type="EMBL" id="GMT20420.1"/>
    </source>
</evidence>
<organism evidence="1 2">
    <name type="scientific">Pristionchus fissidentatus</name>
    <dbReference type="NCBI Taxonomy" id="1538716"/>
    <lineage>
        <taxon>Eukaryota</taxon>
        <taxon>Metazoa</taxon>
        <taxon>Ecdysozoa</taxon>
        <taxon>Nematoda</taxon>
        <taxon>Chromadorea</taxon>
        <taxon>Rhabditida</taxon>
        <taxon>Rhabditina</taxon>
        <taxon>Diplogasteromorpha</taxon>
        <taxon>Diplogasteroidea</taxon>
        <taxon>Neodiplogasteridae</taxon>
        <taxon>Pristionchus</taxon>
    </lineage>
</organism>
<gene>
    <name evidence="1" type="ORF">PFISCL1PPCAC_11717</name>
</gene>
<keyword evidence="2" id="KW-1185">Reference proteome</keyword>
<sequence length="114" mass="12062">KVRCGVHVSVDGQSTHVLILSELLDCSAVPVAELTEIVKVGRRLAGDASVIHVESPQPNIRSELASVIRNPLPVVFVGVHSRTHSTGLKAVESAVDKVEIVGCVLVPDVGRNDL</sequence>
<dbReference type="Proteomes" id="UP001432322">
    <property type="component" value="Unassembled WGS sequence"/>
</dbReference>
<proteinExistence type="predicted"/>
<dbReference type="AlphaFoldDB" id="A0AAV5VLC3"/>
<accession>A0AAV5VLC3</accession>
<name>A0AAV5VLC3_9BILA</name>
<feature type="non-terminal residue" evidence="1">
    <location>
        <position position="1"/>
    </location>
</feature>
<comment type="caution">
    <text evidence="1">The sequence shown here is derived from an EMBL/GenBank/DDBJ whole genome shotgun (WGS) entry which is preliminary data.</text>
</comment>